<name>A0A382X4T4_9ZZZZ</name>
<organism evidence="2">
    <name type="scientific">marine metagenome</name>
    <dbReference type="NCBI Taxonomy" id="408172"/>
    <lineage>
        <taxon>unclassified sequences</taxon>
        <taxon>metagenomes</taxon>
        <taxon>ecological metagenomes</taxon>
    </lineage>
</organism>
<evidence type="ECO:0000256" key="1">
    <source>
        <dbReference type="ARBA" id="ARBA00023186"/>
    </source>
</evidence>
<protein>
    <recommendedName>
        <fullName evidence="3">Urease accessory protein UreD</fullName>
    </recommendedName>
</protein>
<reference evidence="2" key="1">
    <citation type="submission" date="2018-05" db="EMBL/GenBank/DDBJ databases">
        <authorList>
            <person name="Lanie J.A."/>
            <person name="Ng W.-L."/>
            <person name="Kazmierczak K.M."/>
            <person name="Andrzejewski T.M."/>
            <person name="Davidsen T.M."/>
            <person name="Wayne K.J."/>
            <person name="Tettelin H."/>
            <person name="Glass J.I."/>
            <person name="Rusch D."/>
            <person name="Podicherti R."/>
            <person name="Tsui H.-C.T."/>
            <person name="Winkler M.E."/>
        </authorList>
    </citation>
    <scope>NUCLEOTIDE SEQUENCE</scope>
</reference>
<dbReference type="EMBL" id="UINC01164662">
    <property type="protein sequence ID" value="SVD65625.1"/>
    <property type="molecule type" value="Genomic_DNA"/>
</dbReference>
<accession>A0A382X4T4</accession>
<feature type="non-terminal residue" evidence="2">
    <location>
        <position position="1"/>
    </location>
</feature>
<dbReference type="GO" id="GO:0016151">
    <property type="term" value="F:nickel cation binding"/>
    <property type="evidence" value="ECO:0007669"/>
    <property type="project" value="InterPro"/>
</dbReference>
<dbReference type="InterPro" id="IPR002669">
    <property type="entry name" value="UreD"/>
</dbReference>
<gene>
    <name evidence="2" type="ORF">METZ01_LOCUS418479</name>
</gene>
<dbReference type="AlphaFoldDB" id="A0A382X4T4"/>
<evidence type="ECO:0000313" key="2">
    <source>
        <dbReference type="EMBL" id="SVD65625.1"/>
    </source>
</evidence>
<sequence>EVCQSFRVCEGAWLDYSPAMLIPQKQSRIRQSTRIEVEGGGELFFREILAPGRVAHGEVFQYKEIDWECDLHQAGRLIARERFRLRPDDASITPLKAPFPAAFFATCYLITDRCCSDHGCWQKIQAINSPHVRLGVSTLIQDGWSIKILTDDSLNMAKACNELRGILSGLLPGLTHSDRFH</sequence>
<proteinExistence type="predicted"/>
<dbReference type="Pfam" id="PF01774">
    <property type="entry name" value="UreD"/>
    <property type="match status" value="1"/>
</dbReference>
<evidence type="ECO:0008006" key="3">
    <source>
        <dbReference type="Google" id="ProtNLM"/>
    </source>
</evidence>
<keyword evidence="1" id="KW-0143">Chaperone</keyword>